<feature type="signal peptide" evidence="2">
    <location>
        <begin position="1"/>
        <end position="32"/>
    </location>
</feature>
<dbReference type="HOGENOM" id="CLU_2639599_0_0_1"/>
<feature type="region of interest" description="Disordered" evidence="1">
    <location>
        <begin position="39"/>
        <end position="63"/>
    </location>
</feature>
<organism evidence="3 4">
    <name type="scientific">Sclerotinia sclerotiorum (strain ATCC 18683 / 1980 / Ss-1)</name>
    <name type="common">White mold</name>
    <name type="synonym">Whetzelinia sclerotiorum</name>
    <dbReference type="NCBI Taxonomy" id="665079"/>
    <lineage>
        <taxon>Eukaryota</taxon>
        <taxon>Fungi</taxon>
        <taxon>Dikarya</taxon>
        <taxon>Ascomycota</taxon>
        <taxon>Pezizomycotina</taxon>
        <taxon>Leotiomycetes</taxon>
        <taxon>Helotiales</taxon>
        <taxon>Sclerotiniaceae</taxon>
        <taxon>Sclerotinia</taxon>
    </lineage>
</organism>
<keyword evidence="4" id="KW-1185">Reference proteome</keyword>
<dbReference type="EMBL" id="DS267916">
    <property type="protein sequence ID" value="EDO00628.1"/>
    <property type="molecule type" value="Genomic_DNA"/>
</dbReference>
<gene>
    <name evidence="3" type="ORF">SS1G_14515</name>
</gene>
<evidence type="ECO:0000313" key="3">
    <source>
        <dbReference type="EMBL" id="EDO00628.1"/>
    </source>
</evidence>
<evidence type="ECO:0000256" key="1">
    <source>
        <dbReference type="SAM" id="MobiDB-lite"/>
    </source>
</evidence>
<dbReference type="RefSeq" id="XP_001584542.1">
    <property type="nucleotide sequence ID" value="XM_001584492.1"/>
</dbReference>
<dbReference type="AlphaFoldDB" id="A7K6M8"/>
<feature type="compositionally biased region" description="Low complexity" evidence="1">
    <location>
        <begin position="45"/>
        <end position="55"/>
    </location>
</feature>
<name>A7K6M8_SCLS1</name>
<dbReference type="InParanoid" id="A7K6M8"/>
<evidence type="ECO:0000256" key="2">
    <source>
        <dbReference type="SAM" id="SignalP"/>
    </source>
</evidence>
<feature type="chain" id="PRO_5002708715" description="Secreted protein" evidence="2">
    <location>
        <begin position="33"/>
        <end position="77"/>
    </location>
</feature>
<evidence type="ECO:0000313" key="4">
    <source>
        <dbReference type="Proteomes" id="UP000001312"/>
    </source>
</evidence>
<sequence length="77" mass="8198">MGGVILKLWLLSPPLGQLITLSLHALPSVVQALWGHRGLKRQHGPTTPTSTPPSSAITSGKHSSVLKLQKISLHPSH</sequence>
<dbReference type="Proteomes" id="UP000001312">
    <property type="component" value="Unassembled WGS sequence"/>
</dbReference>
<protein>
    <recommendedName>
        <fullName evidence="5">Secreted protein</fullName>
    </recommendedName>
</protein>
<dbReference type="KEGG" id="ssl:SS1G_14515"/>
<reference evidence="4" key="1">
    <citation type="journal article" date="2011" name="PLoS Genet.">
        <title>Genomic analysis of the necrotrophic fungal pathogens Sclerotinia sclerotiorum and Botrytis cinerea.</title>
        <authorList>
            <person name="Amselem J."/>
            <person name="Cuomo C.A."/>
            <person name="van Kan J.A."/>
            <person name="Viaud M."/>
            <person name="Benito E.P."/>
            <person name="Couloux A."/>
            <person name="Coutinho P.M."/>
            <person name="de Vries R.P."/>
            <person name="Dyer P.S."/>
            <person name="Fillinger S."/>
            <person name="Fournier E."/>
            <person name="Gout L."/>
            <person name="Hahn M."/>
            <person name="Kohn L."/>
            <person name="Lapalu N."/>
            <person name="Plummer K.M."/>
            <person name="Pradier J.M."/>
            <person name="Quevillon E."/>
            <person name="Sharon A."/>
            <person name="Simon A."/>
            <person name="ten Have A."/>
            <person name="Tudzynski B."/>
            <person name="Tudzynski P."/>
            <person name="Wincker P."/>
            <person name="Andrew M."/>
            <person name="Anthouard V."/>
            <person name="Beever R.E."/>
            <person name="Beffa R."/>
            <person name="Benoit I."/>
            <person name="Bouzid O."/>
            <person name="Brault B."/>
            <person name="Chen Z."/>
            <person name="Choquer M."/>
            <person name="Collemare J."/>
            <person name="Cotton P."/>
            <person name="Danchin E.G."/>
            <person name="Da Silva C."/>
            <person name="Gautier A."/>
            <person name="Giraud C."/>
            <person name="Giraud T."/>
            <person name="Gonzalez C."/>
            <person name="Grossetete S."/>
            <person name="Guldener U."/>
            <person name="Henrissat B."/>
            <person name="Howlett B.J."/>
            <person name="Kodira C."/>
            <person name="Kretschmer M."/>
            <person name="Lappartient A."/>
            <person name="Leroch M."/>
            <person name="Levis C."/>
            <person name="Mauceli E."/>
            <person name="Neuveglise C."/>
            <person name="Oeser B."/>
            <person name="Pearson M."/>
            <person name="Poulain J."/>
            <person name="Poussereau N."/>
            <person name="Quesneville H."/>
            <person name="Rascle C."/>
            <person name="Schumacher J."/>
            <person name="Segurens B."/>
            <person name="Sexton A."/>
            <person name="Silva E."/>
            <person name="Sirven C."/>
            <person name="Soanes D.M."/>
            <person name="Talbot N.J."/>
            <person name="Templeton M."/>
            <person name="Yandava C."/>
            <person name="Yarden O."/>
            <person name="Zeng Q."/>
            <person name="Rollins J.A."/>
            <person name="Lebrun M.H."/>
            <person name="Dickman M."/>
        </authorList>
    </citation>
    <scope>NUCLEOTIDE SEQUENCE [LARGE SCALE GENOMIC DNA]</scope>
    <source>
        <strain evidence="4">ATCC 18683 / 1980 / Ss-1</strain>
    </source>
</reference>
<accession>A7K6M8</accession>
<proteinExistence type="predicted"/>
<keyword evidence="2" id="KW-0732">Signal</keyword>
<dbReference type="GeneID" id="5480614"/>
<evidence type="ECO:0008006" key="5">
    <source>
        <dbReference type="Google" id="ProtNLM"/>
    </source>
</evidence>